<keyword evidence="5 6" id="KW-0408">Iron</keyword>
<protein>
    <submittedName>
        <fullName evidence="9">Cytochrome c-554(548)</fullName>
    </submittedName>
</protein>
<feature type="signal peptide" evidence="7">
    <location>
        <begin position="1"/>
        <end position="41"/>
    </location>
</feature>
<feature type="domain" description="Cytochrome c" evidence="8">
    <location>
        <begin position="42"/>
        <end position="129"/>
    </location>
</feature>
<keyword evidence="4" id="KW-0249">Electron transport</keyword>
<dbReference type="Gene3D" id="1.10.760.10">
    <property type="entry name" value="Cytochrome c-like domain"/>
    <property type="match status" value="1"/>
</dbReference>
<keyword evidence="1" id="KW-0813">Transport</keyword>
<dbReference type="InterPro" id="IPR009056">
    <property type="entry name" value="Cyt_c-like_dom"/>
</dbReference>
<dbReference type="HOGENOM" id="CLU_128253_1_0_4"/>
<dbReference type="PROSITE" id="PS51007">
    <property type="entry name" value="CYTC"/>
    <property type="match status" value="1"/>
</dbReference>
<evidence type="ECO:0000256" key="7">
    <source>
        <dbReference type="SAM" id="SignalP"/>
    </source>
</evidence>
<proteinExistence type="predicted"/>
<keyword evidence="3 6" id="KW-0479">Metal-binding</keyword>
<dbReference type="Pfam" id="PF00034">
    <property type="entry name" value="Cytochrom_C"/>
    <property type="match status" value="1"/>
</dbReference>
<keyword evidence="7" id="KW-0732">Signal</keyword>
<dbReference type="GO" id="GO:0005506">
    <property type="term" value="F:iron ion binding"/>
    <property type="evidence" value="ECO:0007669"/>
    <property type="project" value="InterPro"/>
</dbReference>
<reference evidence="9 10" key="1">
    <citation type="journal article" date="2011" name="J. Bacteriol.">
        <title>Complete genome sequence of Burkholderia rhizoxinica, an endosymbiont of Rhizopus microsporus.</title>
        <authorList>
            <person name="Lackner G."/>
            <person name="Moebius N."/>
            <person name="Partida-Martinez L."/>
            <person name="Hertweck C."/>
        </authorList>
    </citation>
    <scope>NUCLEOTIDE SEQUENCE [LARGE SCALE GENOMIC DNA]</scope>
    <source>
        <strain evidence="10">DSM 19002 / CIP 109453 / HKI 454</strain>
    </source>
</reference>
<dbReference type="PANTHER" id="PTHR33751:SF9">
    <property type="entry name" value="CYTOCHROME C4"/>
    <property type="match status" value="1"/>
</dbReference>
<dbReference type="GO" id="GO:0009055">
    <property type="term" value="F:electron transfer activity"/>
    <property type="evidence" value="ECO:0007669"/>
    <property type="project" value="InterPro"/>
</dbReference>
<dbReference type="PANTHER" id="PTHR33751">
    <property type="entry name" value="CBB3-TYPE CYTOCHROME C OXIDASE SUBUNIT FIXP"/>
    <property type="match status" value="1"/>
</dbReference>
<dbReference type="GO" id="GO:0020037">
    <property type="term" value="F:heme binding"/>
    <property type="evidence" value="ECO:0007669"/>
    <property type="project" value="InterPro"/>
</dbReference>
<evidence type="ECO:0000256" key="6">
    <source>
        <dbReference type="PROSITE-ProRule" id="PRU00433"/>
    </source>
</evidence>
<evidence type="ECO:0000256" key="2">
    <source>
        <dbReference type="ARBA" id="ARBA00022617"/>
    </source>
</evidence>
<dbReference type="SUPFAM" id="SSF46626">
    <property type="entry name" value="Cytochrome c"/>
    <property type="match status" value="1"/>
</dbReference>
<evidence type="ECO:0000259" key="8">
    <source>
        <dbReference type="PROSITE" id="PS51007"/>
    </source>
</evidence>
<feature type="chain" id="PRO_5003195349" evidence="7">
    <location>
        <begin position="42"/>
        <end position="136"/>
    </location>
</feature>
<evidence type="ECO:0000313" key="10">
    <source>
        <dbReference type="Proteomes" id="UP000007437"/>
    </source>
</evidence>
<dbReference type="AlphaFoldDB" id="E5AT73"/>
<dbReference type="InterPro" id="IPR008168">
    <property type="entry name" value="Cyt_C_IC"/>
</dbReference>
<keyword evidence="2 6" id="KW-0349">Heme</keyword>
<dbReference type="EMBL" id="FR687359">
    <property type="protein sequence ID" value="CBW75747.1"/>
    <property type="molecule type" value="Genomic_DNA"/>
</dbReference>
<evidence type="ECO:0000256" key="4">
    <source>
        <dbReference type="ARBA" id="ARBA00022982"/>
    </source>
</evidence>
<name>E5AT73_MYCRK</name>
<dbReference type="KEGG" id="brh:RBRH_01337"/>
<dbReference type="InterPro" id="IPR036909">
    <property type="entry name" value="Cyt_c-like_dom_sf"/>
</dbReference>
<evidence type="ECO:0000313" key="9">
    <source>
        <dbReference type="EMBL" id="CBW75747.1"/>
    </source>
</evidence>
<organism evidence="9 10">
    <name type="scientific">Mycetohabitans rhizoxinica (strain DSM 19002 / CIP 109453 / HKI 454)</name>
    <name type="common">Paraburkholderia rhizoxinica</name>
    <dbReference type="NCBI Taxonomy" id="882378"/>
    <lineage>
        <taxon>Bacteria</taxon>
        <taxon>Pseudomonadati</taxon>
        <taxon>Pseudomonadota</taxon>
        <taxon>Betaproteobacteria</taxon>
        <taxon>Burkholderiales</taxon>
        <taxon>Burkholderiaceae</taxon>
        <taxon>Mycetohabitans</taxon>
    </lineage>
</organism>
<dbReference type="Proteomes" id="UP000007437">
    <property type="component" value="Chromosome"/>
</dbReference>
<accession>E5AT73</accession>
<sequence>MANGRRATGELMKKRIIEASGVAKAMVAACAAMVSIGAAQAADIGNGRALVERTNCAACHGAELSTPVSPDYPKLAGQHADYTYWTLRQYQMGGGNPSFGRDNAIMAAQVQNLSESDLKDIAAYVESLKGDLVLKK</sequence>
<dbReference type="PRINTS" id="PR00605">
    <property type="entry name" value="CYTCHROMECIC"/>
</dbReference>
<gene>
    <name evidence="9" type="ordered locus">RBRH_01337</name>
</gene>
<evidence type="ECO:0000256" key="5">
    <source>
        <dbReference type="ARBA" id="ARBA00023004"/>
    </source>
</evidence>
<evidence type="ECO:0000256" key="3">
    <source>
        <dbReference type="ARBA" id="ARBA00022723"/>
    </source>
</evidence>
<dbReference type="InterPro" id="IPR050597">
    <property type="entry name" value="Cytochrome_c_Oxidase_Subunit"/>
</dbReference>
<dbReference type="STRING" id="882378.RBRH_01337"/>
<evidence type="ECO:0000256" key="1">
    <source>
        <dbReference type="ARBA" id="ARBA00022448"/>
    </source>
</evidence>
<dbReference type="eggNOG" id="COG2863">
    <property type="taxonomic scope" value="Bacteria"/>
</dbReference>